<proteinExistence type="predicted"/>
<comment type="caution">
    <text evidence="2">The sequence shown here is derived from an EMBL/GenBank/DDBJ whole genome shotgun (WGS) entry which is preliminary data.</text>
</comment>
<reference evidence="2" key="1">
    <citation type="submission" date="2022-12" db="EMBL/GenBank/DDBJ databases">
        <title>Bacterial isolates from different developmental stages of Nematostella vectensis.</title>
        <authorList>
            <person name="Fraune S."/>
        </authorList>
    </citation>
    <scope>NUCLEOTIDE SEQUENCE</scope>
    <source>
        <strain evidence="2">G21632-S1</strain>
    </source>
</reference>
<feature type="region of interest" description="Disordered" evidence="1">
    <location>
        <begin position="1"/>
        <end position="72"/>
    </location>
</feature>
<dbReference type="RefSeq" id="WP_269401580.1">
    <property type="nucleotide sequence ID" value="NZ_JAPWGW010000001.1"/>
</dbReference>
<feature type="compositionally biased region" description="Low complexity" evidence="1">
    <location>
        <begin position="29"/>
        <end position="44"/>
    </location>
</feature>
<organism evidence="2 3">
    <name type="scientific">Henriciella marina</name>
    <dbReference type="NCBI Taxonomy" id="453851"/>
    <lineage>
        <taxon>Bacteria</taxon>
        <taxon>Pseudomonadati</taxon>
        <taxon>Pseudomonadota</taxon>
        <taxon>Alphaproteobacteria</taxon>
        <taxon>Hyphomonadales</taxon>
        <taxon>Hyphomonadaceae</taxon>
        <taxon>Henriciella</taxon>
    </lineage>
</organism>
<evidence type="ECO:0000256" key="1">
    <source>
        <dbReference type="SAM" id="MobiDB-lite"/>
    </source>
</evidence>
<dbReference type="EMBL" id="JAPWGW010000001">
    <property type="protein sequence ID" value="MCZ4297437.1"/>
    <property type="molecule type" value="Genomic_DNA"/>
</dbReference>
<protein>
    <recommendedName>
        <fullName evidence="4">Flagellar protein FlgJ N-terminal domain-containing protein</fullName>
    </recommendedName>
</protein>
<keyword evidence="3" id="KW-1185">Reference proteome</keyword>
<evidence type="ECO:0000313" key="2">
    <source>
        <dbReference type="EMBL" id="MCZ4297437.1"/>
    </source>
</evidence>
<dbReference type="Proteomes" id="UP001083770">
    <property type="component" value="Unassembled WGS sequence"/>
</dbReference>
<evidence type="ECO:0008006" key="4">
    <source>
        <dbReference type="Google" id="ProtNLM"/>
    </source>
</evidence>
<accession>A0ABT4LTH9</accession>
<evidence type="ECO:0000313" key="3">
    <source>
        <dbReference type="Proteomes" id="UP001083770"/>
    </source>
</evidence>
<sequence length="147" mass="15526">MIPLKVLTPNAEQLAPARRKAATPPPLPSARAPEPARPAASSRAQSTYSPPVQPVRASTAQSATASASSDNNSDVNVRFEQMLWAEMLRHTGLEEAFSSVGGEGAAAFTQFAVEAIARDLAEKHPLGLNAVDRAVEAYEMSRTVGDT</sequence>
<feature type="compositionally biased region" description="Low complexity" evidence="1">
    <location>
        <begin position="57"/>
        <end position="69"/>
    </location>
</feature>
<name>A0ABT4LTH9_9PROT</name>
<gene>
    <name evidence="2" type="ORF">O4G74_05135</name>
</gene>